<comment type="caution">
    <text evidence="2">The sequence shown here is derived from an EMBL/GenBank/DDBJ whole genome shotgun (WGS) entry which is preliminary data.</text>
</comment>
<evidence type="ECO:0000313" key="3">
    <source>
        <dbReference type="Proteomes" id="UP000649617"/>
    </source>
</evidence>
<accession>A0A812SIA0</accession>
<reference evidence="2" key="1">
    <citation type="submission" date="2021-02" db="EMBL/GenBank/DDBJ databases">
        <authorList>
            <person name="Dougan E. K."/>
            <person name="Rhodes N."/>
            <person name="Thang M."/>
            <person name="Chan C."/>
        </authorList>
    </citation>
    <scope>NUCLEOTIDE SEQUENCE</scope>
</reference>
<name>A0A812SIA0_SYMPI</name>
<gene>
    <name evidence="2" type="ORF">SPIL2461_LOCUS12236</name>
</gene>
<feature type="compositionally biased region" description="Basic and acidic residues" evidence="1">
    <location>
        <begin position="39"/>
        <end position="56"/>
    </location>
</feature>
<feature type="region of interest" description="Disordered" evidence="1">
    <location>
        <begin position="18"/>
        <end position="99"/>
    </location>
</feature>
<keyword evidence="3" id="KW-1185">Reference proteome</keyword>
<feature type="non-terminal residue" evidence="2">
    <location>
        <position position="99"/>
    </location>
</feature>
<proteinExistence type="predicted"/>
<protein>
    <submittedName>
        <fullName evidence="2">Uncharacterized protein</fullName>
    </submittedName>
</protein>
<evidence type="ECO:0000256" key="1">
    <source>
        <dbReference type="SAM" id="MobiDB-lite"/>
    </source>
</evidence>
<evidence type="ECO:0000313" key="2">
    <source>
        <dbReference type="EMBL" id="CAE7480004.1"/>
    </source>
</evidence>
<dbReference type="EMBL" id="CAJNIZ010024843">
    <property type="protein sequence ID" value="CAE7480004.1"/>
    <property type="molecule type" value="Genomic_DNA"/>
</dbReference>
<sequence>DPNVLDVYTVLKESYEARKEDLRLKSTGGRLPDVPSDDNGERPAEGENEEGEKRGNGDVSEGGVVGEDDEDADPKDLTSMLASFDDESDLPAPSNDIVQ</sequence>
<feature type="non-terminal residue" evidence="2">
    <location>
        <position position="1"/>
    </location>
</feature>
<dbReference type="AlphaFoldDB" id="A0A812SIA0"/>
<organism evidence="2 3">
    <name type="scientific">Symbiodinium pilosum</name>
    <name type="common">Dinoflagellate</name>
    <dbReference type="NCBI Taxonomy" id="2952"/>
    <lineage>
        <taxon>Eukaryota</taxon>
        <taxon>Sar</taxon>
        <taxon>Alveolata</taxon>
        <taxon>Dinophyceae</taxon>
        <taxon>Suessiales</taxon>
        <taxon>Symbiodiniaceae</taxon>
        <taxon>Symbiodinium</taxon>
    </lineage>
</organism>
<dbReference type="Proteomes" id="UP000649617">
    <property type="component" value="Unassembled WGS sequence"/>
</dbReference>